<organism evidence="2 3">
    <name type="scientific">Athelia psychrophila</name>
    <dbReference type="NCBI Taxonomy" id="1759441"/>
    <lineage>
        <taxon>Eukaryota</taxon>
        <taxon>Fungi</taxon>
        <taxon>Dikarya</taxon>
        <taxon>Basidiomycota</taxon>
        <taxon>Agaricomycotina</taxon>
        <taxon>Agaricomycetes</taxon>
        <taxon>Agaricomycetidae</taxon>
        <taxon>Atheliales</taxon>
        <taxon>Atheliaceae</taxon>
        <taxon>Athelia</taxon>
    </lineage>
</organism>
<feature type="region of interest" description="Disordered" evidence="1">
    <location>
        <begin position="1"/>
        <end position="54"/>
    </location>
</feature>
<keyword evidence="3" id="KW-1185">Reference proteome</keyword>
<dbReference type="AlphaFoldDB" id="A0A166T4X3"/>
<feature type="compositionally biased region" description="Basic and acidic residues" evidence="1">
    <location>
        <begin position="1"/>
        <end position="21"/>
    </location>
</feature>
<reference evidence="2 3" key="1">
    <citation type="journal article" date="2016" name="Mol. Biol. Evol.">
        <title>Comparative Genomics of Early-Diverging Mushroom-Forming Fungi Provides Insights into the Origins of Lignocellulose Decay Capabilities.</title>
        <authorList>
            <person name="Nagy L.G."/>
            <person name="Riley R."/>
            <person name="Tritt A."/>
            <person name="Adam C."/>
            <person name="Daum C."/>
            <person name="Floudas D."/>
            <person name="Sun H."/>
            <person name="Yadav J.S."/>
            <person name="Pangilinan J."/>
            <person name="Larsson K.H."/>
            <person name="Matsuura K."/>
            <person name="Barry K."/>
            <person name="Labutti K."/>
            <person name="Kuo R."/>
            <person name="Ohm R.A."/>
            <person name="Bhattacharya S.S."/>
            <person name="Shirouzu T."/>
            <person name="Yoshinaga Y."/>
            <person name="Martin F.M."/>
            <person name="Grigoriev I.V."/>
            <person name="Hibbett D.S."/>
        </authorList>
    </citation>
    <scope>NUCLEOTIDE SEQUENCE [LARGE SCALE GENOMIC DNA]</scope>
    <source>
        <strain evidence="2 3">CBS 109695</strain>
    </source>
</reference>
<proteinExistence type="predicted"/>
<dbReference type="Proteomes" id="UP000076532">
    <property type="component" value="Unassembled WGS sequence"/>
</dbReference>
<feature type="compositionally biased region" description="Polar residues" evidence="1">
    <location>
        <begin position="22"/>
        <end position="38"/>
    </location>
</feature>
<dbReference type="EMBL" id="KV417495">
    <property type="protein sequence ID" value="KZP30190.1"/>
    <property type="molecule type" value="Genomic_DNA"/>
</dbReference>
<evidence type="ECO:0000313" key="2">
    <source>
        <dbReference type="EMBL" id="KZP30190.1"/>
    </source>
</evidence>
<evidence type="ECO:0000313" key="3">
    <source>
        <dbReference type="Proteomes" id="UP000076532"/>
    </source>
</evidence>
<accession>A0A166T4X3</accession>
<protein>
    <submittedName>
        <fullName evidence="2">Uncharacterized protein</fullName>
    </submittedName>
</protein>
<feature type="compositionally biased region" description="Basic residues" evidence="1">
    <location>
        <begin position="45"/>
        <end position="54"/>
    </location>
</feature>
<name>A0A166T4X3_9AGAM</name>
<sequence length="54" mass="6154">MHEGRGETSRFGHCRSPERKLTSQPPSRASDPSRSQLSVDPRTLVVKHQHVPHR</sequence>
<evidence type="ECO:0000256" key="1">
    <source>
        <dbReference type="SAM" id="MobiDB-lite"/>
    </source>
</evidence>
<gene>
    <name evidence="2" type="ORF">FIBSPDRAFT_850930</name>
</gene>